<dbReference type="EMBL" id="MCHX01000077">
    <property type="protein sequence ID" value="OFJ51141.1"/>
    <property type="molecule type" value="Genomic_DNA"/>
</dbReference>
<feature type="transmembrane region" description="Helical" evidence="1">
    <location>
        <begin position="91"/>
        <end position="113"/>
    </location>
</feature>
<reference evidence="3 4" key="1">
    <citation type="submission" date="2016-09" db="EMBL/GenBank/DDBJ databases">
        <title>genome sequence of Mycobacterium sp. 739 SCH.</title>
        <authorList>
            <person name="Greninger A.L."/>
            <person name="Qin X."/>
            <person name="Jerome K."/>
            <person name="Vora S."/>
            <person name="Quinn K."/>
        </authorList>
    </citation>
    <scope>NUCLEOTIDE SEQUENCE [LARGE SCALE GENOMIC DNA]</scope>
    <source>
        <strain evidence="3 4">SCH</strain>
    </source>
</reference>
<dbReference type="Proteomes" id="UP000178953">
    <property type="component" value="Unassembled WGS sequence"/>
</dbReference>
<feature type="domain" description="DUF1707" evidence="2">
    <location>
        <begin position="11"/>
        <end position="63"/>
    </location>
</feature>
<gene>
    <name evidence="3" type="ORF">BEL07_24280</name>
</gene>
<keyword evidence="4" id="KW-1185">Reference proteome</keyword>
<dbReference type="PANTHER" id="PTHR40763">
    <property type="entry name" value="MEMBRANE PROTEIN-RELATED"/>
    <property type="match status" value="1"/>
</dbReference>
<proteinExistence type="predicted"/>
<comment type="caution">
    <text evidence="3">The sequence shown here is derived from an EMBL/GenBank/DDBJ whole genome shotgun (WGS) entry which is preliminary data.</text>
</comment>
<evidence type="ECO:0000259" key="2">
    <source>
        <dbReference type="Pfam" id="PF08044"/>
    </source>
</evidence>
<keyword evidence="1" id="KW-1133">Transmembrane helix</keyword>
<dbReference type="OrthoDB" id="4753163at2"/>
<dbReference type="PANTHER" id="PTHR40763:SF4">
    <property type="entry name" value="DUF1707 DOMAIN-CONTAINING PROTEIN"/>
    <property type="match status" value="1"/>
</dbReference>
<sequence length="293" mass="31004">MTVATRQSAGTRAKDTDRNDTCQILDSALADGQLSMEEHRTRVALATGAETLGDLQSLISDLQTDKAPVQLPELKKPSRLKAAASGAGPGWGLRLATAGVLVVLGIAIGWGLYGNTPSPLSFTSDPGAKSDGIPGKVLTPPRQLHSLGGLNGLFEQMRQRFGDTMGYSLTVYPDYAALDRADPDEPRRVLDYTYRGGWGDSTSSSTKDDEDVLVDLAAIDVRKVVEVLRGAPETLGIAPAEVTNTYLIIDPAKTPITPGELTLSIYVSSELAGSGYIQIGADGSEKGINYPSR</sequence>
<keyword evidence="1" id="KW-0812">Transmembrane</keyword>
<dbReference type="AlphaFoldDB" id="A0A1E8PY66"/>
<organism evidence="3 4">
    <name type="scientific">Mycolicibacterium grossiae</name>
    <dbReference type="NCBI Taxonomy" id="1552759"/>
    <lineage>
        <taxon>Bacteria</taxon>
        <taxon>Bacillati</taxon>
        <taxon>Actinomycetota</taxon>
        <taxon>Actinomycetes</taxon>
        <taxon>Mycobacteriales</taxon>
        <taxon>Mycobacteriaceae</taxon>
        <taxon>Mycolicibacterium</taxon>
    </lineage>
</organism>
<evidence type="ECO:0000313" key="3">
    <source>
        <dbReference type="EMBL" id="OFJ51141.1"/>
    </source>
</evidence>
<name>A0A1E8PY66_9MYCO</name>
<evidence type="ECO:0000256" key="1">
    <source>
        <dbReference type="SAM" id="Phobius"/>
    </source>
</evidence>
<protein>
    <recommendedName>
        <fullName evidence="2">DUF1707 domain-containing protein</fullName>
    </recommendedName>
</protein>
<keyword evidence="1" id="KW-0472">Membrane</keyword>
<dbReference type="Pfam" id="PF08044">
    <property type="entry name" value="DUF1707"/>
    <property type="match status" value="1"/>
</dbReference>
<evidence type="ECO:0000313" key="4">
    <source>
        <dbReference type="Proteomes" id="UP000178953"/>
    </source>
</evidence>
<dbReference type="InterPro" id="IPR012551">
    <property type="entry name" value="DUF1707_SHOCT-like"/>
</dbReference>
<accession>A0A1E8PY66</accession>